<dbReference type="PATRIC" id="fig|946077.3.peg.885"/>
<dbReference type="InterPro" id="IPR022719">
    <property type="entry name" value="Motility-assoc_prot_GldM_C"/>
</dbReference>
<dbReference type="Pfam" id="PF12080">
    <property type="entry name" value="GldM_4th"/>
    <property type="match status" value="1"/>
</dbReference>
<feature type="domain" description="Gliding motility-associated protein GldM C-terminal" evidence="1">
    <location>
        <begin position="413"/>
        <end position="518"/>
    </location>
</feature>
<accession>I0WIC9</accession>
<dbReference type="AlphaFoldDB" id="I0WIC9"/>
<dbReference type="Pfam" id="PF21602">
    <property type="entry name" value="GldM_3rd"/>
    <property type="match status" value="1"/>
</dbReference>
<dbReference type="InterPro" id="IPR019859">
    <property type="entry name" value="Motility-assoc_prot_GldM"/>
</dbReference>
<dbReference type="RefSeq" id="WP_008237829.1">
    <property type="nucleotide sequence ID" value="NZ_AJJU01000003.1"/>
</dbReference>
<evidence type="ECO:0008006" key="7">
    <source>
        <dbReference type="Google" id="ProtNLM"/>
    </source>
</evidence>
<dbReference type="STRING" id="946077.W5A_04344"/>
<protein>
    <recommendedName>
        <fullName evidence="7">Gliding motility protein GldM</fullName>
    </recommendedName>
</protein>
<dbReference type="Pfam" id="PF12081">
    <property type="entry name" value="GldM_1st"/>
    <property type="match status" value="1"/>
</dbReference>
<evidence type="ECO:0000259" key="2">
    <source>
        <dbReference type="Pfam" id="PF12081"/>
    </source>
</evidence>
<sequence length="519" mass="57098">MAGGNLSPRQKMINLMYLVFIAMLALNMSKEVLSAFGLMNEKIESSNTKANTNNANIFAALELKASEQPDKFGEPLNKAKAVKQLSDDYYSYLETLKNRMTEKLSDKSDYEVMDKADFLDQTFFKGGNYSTEGKEFVDKINAYREGVLTILGEGNPEVKEAVKTRFNTGDNGKVKNRDGRPVDWLNYHFEGFPLIASLTKITQMQAEVKSTEEDVFNAMFQGQLKSEISMTNYTTLLEQTKGAYYQGERFDGSIVLGRKDNSTKPNEVELFLDGRKLSASEYEITEGKVKLNVGAGNAGDHKITGNLYFDQDGERLPVEVSQTFSTIPKPNAAVISADKMNVVYRGVANPITISMPGVPDNKVNASAPGLSRSGGSKYVMNPGTGREVTINVTGEIDGKKYPSSQTFRIKDIPRPTGTVSSQSGEVRLPRANLEIATISAMLEDFDFDLKLSVRSFKISVPGQPSVQVTGSKMNSSAINAIKRAKRGDIVQIFDIEASIIGNTSYRLKKVAPVVVEITN</sequence>
<evidence type="ECO:0000259" key="1">
    <source>
        <dbReference type="Pfam" id="PF12080"/>
    </source>
</evidence>
<dbReference type="NCBIfam" id="TIGR03517">
    <property type="entry name" value="GldM_gliding"/>
    <property type="match status" value="1"/>
</dbReference>
<name>I0WIC9_9FLAO</name>
<evidence type="ECO:0000313" key="6">
    <source>
        <dbReference type="Proteomes" id="UP000005938"/>
    </source>
</evidence>
<evidence type="ECO:0000259" key="4">
    <source>
        <dbReference type="Pfam" id="PF21602"/>
    </source>
</evidence>
<organism evidence="5 6">
    <name type="scientific">Imtechella halotolerans K1</name>
    <dbReference type="NCBI Taxonomy" id="946077"/>
    <lineage>
        <taxon>Bacteria</taxon>
        <taxon>Pseudomonadati</taxon>
        <taxon>Bacteroidota</taxon>
        <taxon>Flavobacteriia</taxon>
        <taxon>Flavobacteriales</taxon>
        <taxon>Flavobacteriaceae</taxon>
        <taxon>Imtechella</taxon>
    </lineage>
</organism>
<evidence type="ECO:0000313" key="5">
    <source>
        <dbReference type="EMBL" id="EID76145.1"/>
    </source>
</evidence>
<gene>
    <name evidence="5" type="ORF">W5A_04344</name>
</gene>
<dbReference type="Proteomes" id="UP000005938">
    <property type="component" value="Unassembled WGS sequence"/>
</dbReference>
<feature type="domain" description="Gliding motility-associated protein GldM second immunoglobulin-like" evidence="4">
    <location>
        <begin position="333"/>
        <end position="410"/>
    </location>
</feature>
<keyword evidence="6" id="KW-1185">Reference proteome</keyword>
<evidence type="ECO:0000259" key="3">
    <source>
        <dbReference type="Pfam" id="PF21601"/>
    </source>
</evidence>
<dbReference type="InterPro" id="IPR022720">
    <property type="entry name" value="Motility-assoc_prot_GldM_N"/>
</dbReference>
<feature type="domain" description="Gliding motility-associated protein GldM first immunoglobulin-like" evidence="3">
    <location>
        <begin position="225"/>
        <end position="327"/>
    </location>
</feature>
<comment type="caution">
    <text evidence="5">The sequence shown here is derived from an EMBL/GenBank/DDBJ whole genome shotgun (WGS) entry which is preliminary data.</text>
</comment>
<reference evidence="5 6" key="1">
    <citation type="journal article" date="2012" name="J. Bacteriol.">
        <title>Genome Sequence of the Halotolerant Bacterium Imtechella halotolerans K1T.</title>
        <authorList>
            <person name="Kumar S."/>
            <person name="Vikram S."/>
            <person name="Subramanian S."/>
            <person name="Raghava G.P."/>
            <person name="Pinnaka A.K."/>
        </authorList>
    </citation>
    <scope>NUCLEOTIDE SEQUENCE [LARGE SCALE GENOMIC DNA]</scope>
    <source>
        <strain evidence="5 6">K1</strain>
    </source>
</reference>
<dbReference type="InterPro" id="IPR048405">
    <property type="entry name" value="GldM_Ig-like-1"/>
</dbReference>
<dbReference type="EMBL" id="AJJU01000003">
    <property type="protein sequence ID" value="EID76145.1"/>
    <property type="molecule type" value="Genomic_DNA"/>
</dbReference>
<dbReference type="InterPro" id="IPR048406">
    <property type="entry name" value="GldM_Ig-like-2"/>
</dbReference>
<dbReference type="OrthoDB" id="1490890at2"/>
<dbReference type="eggNOG" id="ENOG502Z7S0">
    <property type="taxonomic scope" value="Bacteria"/>
</dbReference>
<dbReference type="Pfam" id="PF21601">
    <property type="entry name" value="GldM_2nd"/>
    <property type="match status" value="1"/>
</dbReference>
<feature type="domain" description="Gliding motility-associated protein GldM N-terminal" evidence="2">
    <location>
        <begin position="31"/>
        <end position="221"/>
    </location>
</feature>
<proteinExistence type="predicted"/>